<protein>
    <submittedName>
        <fullName evidence="1">Pyridoxamine 5'-phosphate oxidase</fullName>
    </submittedName>
</protein>
<dbReference type="Gene3D" id="2.30.110.10">
    <property type="entry name" value="Electron Transport, Fmn-binding Protein, Chain A"/>
    <property type="match status" value="1"/>
</dbReference>
<keyword evidence="2" id="KW-1185">Reference proteome</keyword>
<dbReference type="Proteomes" id="UP000331127">
    <property type="component" value="Unassembled WGS sequence"/>
</dbReference>
<accession>A0A5M3WWD7</accession>
<sequence>MRLDAAGLRVLSRQECLHLLSLTPLGRIVFTDHALPAVQPVNYYLDGQNIVIRTATGSKLAVATRDAIVAFEADDIDLRSRTGWSVTAVGSARAVTDQAEAQRLAELPLTPWAPGRMDHFIVIHTEQISGRRLWSATGQATKVLH</sequence>
<dbReference type="SUPFAM" id="SSF50475">
    <property type="entry name" value="FMN-binding split barrel"/>
    <property type="match status" value="1"/>
</dbReference>
<reference evidence="1 2" key="1">
    <citation type="submission" date="2019-10" db="EMBL/GenBank/DDBJ databases">
        <title>Whole genome shotgun sequence of Acrocarpospora macrocephala NBRC 16266.</title>
        <authorList>
            <person name="Ichikawa N."/>
            <person name="Kimura A."/>
            <person name="Kitahashi Y."/>
            <person name="Komaki H."/>
            <person name="Oguchi A."/>
        </authorList>
    </citation>
    <scope>NUCLEOTIDE SEQUENCE [LARGE SCALE GENOMIC DNA]</scope>
    <source>
        <strain evidence="1 2">NBRC 16266</strain>
    </source>
</reference>
<comment type="caution">
    <text evidence="1">The sequence shown here is derived from an EMBL/GenBank/DDBJ whole genome shotgun (WGS) entry which is preliminary data.</text>
</comment>
<evidence type="ECO:0000313" key="2">
    <source>
        <dbReference type="Proteomes" id="UP000331127"/>
    </source>
</evidence>
<dbReference type="OrthoDB" id="3212118at2"/>
<dbReference type="AlphaFoldDB" id="A0A5M3WWD7"/>
<dbReference type="Pfam" id="PF12900">
    <property type="entry name" value="Pyridox_ox_2"/>
    <property type="match status" value="1"/>
</dbReference>
<name>A0A5M3WWD7_9ACTN</name>
<proteinExistence type="predicted"/>
<gene>
    <name evidence="1" type="ORF">Amac_058560</name>
</gene>
<dbReference type="InterPro" id="IPR012349">
    <property type="entry name" value="Split_barrel_FMN-bd"/>
</dbReference>
<dbReference type="InterPro" id="IPR024747">
    <property type="entry name" value="Pyridox_Oxase-rel"/>
</dbReference>
<dbReference type="EMBL" id="BLAE01000035">
    <property type="protein sequence ID" value="GES12259.1"/>
    <property type="molecule type" value="Genomic_DNA"/>
</dbReference>
<dbReference type="RefSeq" id="WP_155357576.1">
    <property type="nucleotide sequence ID" value="NZ_BAAAHL010000012.1"/>
</dbReference>
<organism evidence="1 2">
    <name type="scientific">Acrocarpospora macrocephala</name>
    <dbReference type="NCBI Taxonomy" id="150177"/>
    <lineage>
        <taxon>Bacteria</taxon>
        <taxon>Bacillati</taxon>
        <taxon>Actinomycetota</taxon>
        <taxon>Actinomycetes</taxon>
        <taxon>Streptosporangiales</taxon>
        <taxon>Streptosporangiaceae</taxon>
        <taxon>Acrocarpospora</taxon>
    </lineage>
</organism>
<evidence type="ECO:0000313" key="1">
    <source>
        <dbReference type="EMBL" id="GES12259.1"/>
    </source>
</evidence>